<dbReference type="InterPro" id="IPR039975">
    <property type="entry name" value="IFT52"/>
</dbReference>
<feature type="domain" description="IFT52 central" evidence="1">
    <location>
        <begin position="268"/>
        <end position="350"/>
    </location>
</feature>
<sequence length="436" mass="50186">MSSKPVICFDTSKNERFQISDNYKMLHRKLKVNWNVEQNAAELRKERLARVKVFVLAGPQDRFTEDEFEVLKHYVEVQGGSLLVLLGEGGEAEFNTNVNFFLEQYGIFINGDNVVRPHYYKNFHPKECIVGGGVVCESMWRHLLKMDIEKVDYDFSDEKYKIHFQYPYGATLNVSEPANVLLTTGPVVYPFNRPLCGYYSNGKGGKILALGSGYIWHDKYLQDKTNDAIWEYMLRLLDGDEISSKYTHLDFNDVEISDNKHFTDLAFLADMPKACLIDSIGSEMPTDFKQMFDMNLCALSNNLLKDVIDAYEKLHVKYEPLRIIKPQFEIPLPNLQLATFPPIFSEPPAPPLELYDLDETFSGARSQLAHMTGQCLQALQSKEPQRRALNQRELENYIKECARITAIVDERQDMAAREILNIVARQIVSYRPFAED</sequence>
<dbReference type="GO" id="GO:0042073">
    <property type="term" value="P:intraciliary transport"/>
    <property type="evidence" value="ECO:0007669"/>
    <property type="project" value="TreeGrafter"/>
</dbReference>
<reference evidence="3" key="1">
    <citation type="submission" date="2025-05" db="UniProtKB">
        <authorList>
            <consortium name="RefSeq"/>
        </authorList>
    </citation>
    <scope>NUCLEOTIDE SEQUENCE [LARGE SCALE GENOMIC DNA]</scope>
    <source>
        <strain evidence="3">14028-0561.14</strain>
    </source>
</reference>
<keyword evidence="3" id="KW-1185">Reference proteome</keyword>
<feature type="domain" description="IFT52 GIFT" evidence="2">
    <location>
        <begin position="7"/>
        <end position="243"/>
    </location>
</feature>
<evidence type="ECO:0000313" key="3">
    <source>
        <dbReference type="Proteomes" id="UP001652661"/>
    </source>
</evidence>
<dbReference type="Proteomes" id="UP001652661">
    <property type="component" value="Chromosome 2L"/>
</dbReference>
<dbReference type="GO" id="GO:0005929">
    <property type="term" value="C:cilium"/>
    <property type="evidence" value="ECO:0007669"/>
    <property type="project" value="TreeGrafter"/>
</dbReference>
<dbReference type="OrthoDB" id="10259368at2759"/>
<dbReference type="GO" id="GO:0030992">
    <property type="term" value="C:intraciliary transport particle B"/>
    <property type="evidence" value="ECO:0007669"/>
    <property type="project" value="TreeGrafter"/>
</dbReference>
<dbReference type="Gene3D" id="6.10.250.2800">
    <property type="match status" value="1"/>
</dbReference>
<dbReference type="InterPro" id="IPR055458">
    <property type="entry name" value="IFT52_GIFT"/>
</dbReference>
<evidence type="ECO:0000313" key="4">
    <source>
        <dbReference type="RefSeq" id="XP_017033873.1"/>
    </source>
</evidence>
<dbReference type="Pfam" id="PF23352">
    <property type="entry name" value="IFT52_central"/>
    <property type="match status" value="1"/>
</dbReference>
<name>A0A6P4JGZ0_DROKI</name>
<dbReference type="OMA" id="NWNVEQN"/>
<dbReference type="InterPro" id="IPR055460">
    <property type="entry name" value="IFT52_central"/>
</dbReference>
<dbReference type="PANTHER" id="PTHR12969:SF7">
    <property type="entry name" value="INTRAFLAGELLAR TRANSPORT PROTEIN 52 HOMOLOG"/>
    <property type="match status" value="1"/>
</dbReference>
<proteinExistence type="predicted"/>
<dbReference type="GO" id="GO:0005814">
    <property type="term" value="C:centriole"/>
    <property type="evidence" value="ECO:0007669"/>
    <property type="project" value="TreeGrafter"/>
</dbReference>
<accession>A0A6P4JGZ0</accession>
<reference evidence="4" key="2">
    <citation type="submission" date="2025-08" db="UniProtKB">
        <authorList>
            <consortium name="RefSeq"/>
        </authorList>
    </citation>
    <scope>IDENTIFICATION</scope>
    <source>
        <strain evidence="4">14028-0561.14</strain>
        <tissue evidence="4">Whole fly</tissue>
    </source>
</reference>
<evidence type="ECO:0000259" key="2">
    <source>
        <dbReference type="Pfam" id="PF23355"/>
    </source>
</evidence>
<dbReference type="PANTHER" id="PTHR12969">
    <property type="entry name" value="NGD5/OSM-6/IFT52"/>
    <property type="match status" value="1"/>
</dbReference>
<dbReference type="GO" id="GO:0060271">
    <property type="term" value="P:cilium assembly"/>
    <property type="evidence" value="ECO:0007669"/>
    <property type="project" value="TreeGrafter"/>
</dbReference>
<dbReference type="RefSeq" id="XP_017033873.1">
    <property type="nucleotide sequence ID" value="XM_017178384.3"/>
</dbReference>
<protein>
    <submittedName>
        <fullName evidence="4">Intraflagellar transport protein 52 homolog</fullName>
    </submittedName>
</protein>
<organism evidence="3 4">
    <name type="scientific">Drosophila kikkawai</name>
    <name type="common">Fruit fly</name>
    <dbReference type="NCBI Taxonomy" id="30033"/>
    <lineage>
        <taxon>Eukaryota</taxon>
        <taxon>Metazoa</taxon>
        <taxon>Ecdysozoa</taxon>
        <taxon>Arthropoda</taxon>
        <taxon>Hexapoda</taxon>
        <taxon>Insecta</taxon>
        <taxon>Pterygota</taxon>
        <taxon>Neoptera</taxon>
        <taxon>Endopterygota</taxon>
        <taxon>Diptera</taxon>
        <taxon>Brachycera</taxon>
        <taxon>Muscomorpha</taxon>
        <taxon>Ephydroidea</taxon>
        <taxon>Drosophilidae</taxon>
        <taxon>Drosophila</taxon>
        <taxon>Sophophora</taxon>
    </lineage>
</organism>
<evidence type="ECO:0000259" key="1">
    <source>
        <dbReference type="Pfam" id="PF23352"/>
    </source>
</evidence>
<dbReference type="AlphaFoldDB" id="A0A6P4JGZ0"/>
<dbReference type="Pfam" id="PF23355">
    <property type="entry name" value="IFT52_GIFT"/>
    <property type="match status" value="1"/>
</dbReference>
<gene>
    <name evidence="4" type="primary">IFT52</name>
</gene>
<dbReference type="CDD" id="cd23683">
    <property type="entry name" value="IFT52_CTD"/>
    <property type="match status" value="1"/>
</dbReference>